<dbReference type="PANTHER" id="PTHR16305">
    <property type="entry name" value="TESTICULAR SOLUBLE ADENYLYL CYCLASE"/>
    <property type="match status" value="1"/>
</dbReference>
<dbReference type="AlphaFoldDB" id="A0A1U9ZRU1"/>
<evidence type="ECO:0000256" key="1">
    <source>
        <dbReference type="ARBA" id="ARBA00022741"/>
    </source>
</evidence>
<proteinExistence type="predicted"/>
<keyword evidence="5" id="KW-1185">Reference proteome</keyword>
<dbReference type="EMBL" id="CP017717">
    <property type="protein sequence ID" value="AQZ60665.1"/>
    <property type="molecule type" value="Genomic_DNA"/>
</dbReference>
<dbReference type="STRING" id="1909395.BKM31_03325"/>
<organism evidence="4 5">
    <name type="scientific">[Actinomadura] parvosata subsp. kistnae</name>
    <dbReference type="NCBI Taxonomy" id="1909395"/>
    <lineage>
        <taxon>Bacteria</taxon>
        <taxon>Bacillati</taxon>
        <taxon>Actinomycetota</taxon>
        <taxon>Actinomycetes</taxon>
        <taxon>Streptosporangiales</taxon>
        <taxon>Streptosporangiaceae</taxon>
        <taxon>Nonomuraea</taxon>
    </lineage>
</organism>
<dbReference type="GO" id="GO:0004016">
    <property type="term" value="F:adenylate cyclase activity"/>
    <property type="evidence" value="ECO:0007669"/>
    <property type="project" value="TreeGrafter"/>
</dbReference>
<protein>
    <recommendedName>
        <fullName evidence="3">Orc1-like AAA ATPase domain-containing protein</fullName>
    </recommendedName>
</protein>
<dbReference type="GO" id="GO:0005524">
    <property type="term" value="F:ATP binding"/>
    <property type="evidence" value="ECO:0007669"/>
    <property type="project" value="UniProtKB-KW"/>
</dbReference>
<feature type="domain" description="Orc1-like AAA ATPase" evidence="3">
    <location>
        <begin position="1"/>
        <end position="114"/>
    </location>
</feature>
<evidence type="ECO:0000256" key="2">
    <source>
        <dbReference type="ARBA" id="ARBA00022840"/>
    </source>
</evidence>
<keyword evidence="1" id="KW-0547">Nucleotide-binding</keyword>
<sequence>MVRGEAGIGKSALWSRACAPAEERGMRVLTTTGVQAEMELPYAGITHLFRRLPELTVSGEESPFRVGVEVLDLLGRLDRPVLLAVEDAHWLDRASWEMLTFVARRLEPDPVALVLTARDGGDVDRLLAAAALPELPLDPLDPDQAGALLASCRPPARRRAGVPPRPATG</sequence>
<dbReference type="SUPFAM" id="SSF52540">
    <property type="entry name" value="P-loop containing nucleoside triphosphate hydrolases"/>
    <property type="match status" value="1"/>
</dbReference>
<dbReference type="InterPro" id="IPR041664">
    <property type="entry name" value="AAA_16"/>
</dbReference>
<dbReference type="Pfam" id="PF13191">
    <property type="entry name" value="AAA_16"/>
    <property type="match status" value="1"/>
</dbReference>
<evidence type="ECO:0000259" key="3">
    <source>
        <dbReference type="Pfam" id="PF13191"/>
    </source>
</evidence>
<dbReference type="KEGG" id="noa:BKM31_03325"/>
<keyword evidence="2" id="KW-0067">ATP-binding</keyword>
<dbReference type="OrthoDB" id="134933at2"/>
<dbReference type="PANTHER" id="PTHR16305:SF35">
    <property type="entry name" value="TRANSCRIPTIONAL ACTIVATOR DOMAIN"/>
    <property type="match status" value="1"/>
</dbReference>
<gene>
    <name evidence="4" type="ORF">BKM31_03325</name>
</gene>
<name>A0A1U9ZRU1_9ACTN</name>
<dbReference type="InterPro" id="IPR027417">
    <property type="entry name" value="P-loop_NTPase"/>
</dbReference>
<evidence type="ECO:0000313" key="4">
    <source>
        <dbReference type="EMBL" id="AQZ60665.1"/>
    </source>
</evidence>
<dbReference type="Proteomes" id="UP000190797">
    <property type="component" value="Chromosome"/>
</dbReference>
<accession>A0A1U9ZRU1</accession>
<evidence type="ECO:0000313" key="5">
    <source>
        <dbReference type="Proteomes" id="UP000190797"/>
    </source>
</evidence>
<dbReference type="GO" id="GO:0005737">
    <property type="term" value="C:cytoplasm"/>
    <property type="evidence" value="ECO:0007669"/>
    <property type="project" value="TreeGrafter"/>
</dbReference>
<reference evidence="5" key="1">
    <citation type="journal article" date="2017" name="Med. Chem. Commun.">
        <title>Nonomuraea sp. ATCC 55076 harbours the largest actinomycete chromosome to date and the kistamicin biosynthetic gene cluster.</title>
        <authorList>
            <person name="Nazari B."/>
            <person name="Forneris C.C."/>
            <person name="Gibson M.I."/>
            <person name="Moon K."/>
            <person name="Schramma K.R."/>
            <person name="Seyedsayamdost M.R."/>
        </authorList>
    </citation>
    <scope>NUCLEOTIDE SEQUENCE [LARGE SCALE GENOMIC DNA]</scope>
    <source>
        <strain evidence="5">ATCC 55076</strain>
    </source>
</reference>